<protein>
    <submittedName>
        <fullName evidence="1">Uncharacterized protein</fullName>
    </submittedName>
</protein>
<reference evidence="1 2" key="2">
    <citation type="journal article" date="2022" name="Mol. Ecol. Resour.">
        <title>The genomes of chicory, endive, great burdock and yacon provide insights into Asteraceae paleo-polyploidization history and plant inulin production.</title>
        <authorList>
            <person name="Fan W."/>
            <person name="Wang S."/>
            <person name="Wang H."/>
            <person name="Wang A."/>
            <person name="Jiang F."/>
            <person name="Liu H."/>
            <person name="Zhao H."/>
            <person name="Xu D."/>
            <person name="Zhang Y."/>
        </authorList>
    </citation>
    <scope>NUCLEOTIDE SEQUENCE [LARGE SCALE GENOMIC DNA]</scope>
    <source>
        <strain evidence="2">cv. Yunnan</strain>
        <tissue evidence="1">Leaves</tissue>
    </source>
</reference>
<evidence type="ECO:0000313" key="2">
    <source>
        <dbReference type="Proteomes" id="UP001056120"/>
    </source>
</evidence>
<gene>
    <name evidence="1" type="ORF">L1987_44579</name>
</gene>
<dbReference type="Proteomes" id="UP001056120">
    <property type="component" value="Linkage Group LG14"/>
</dbReference>
<keyword evidence="2" id="KW-1185">Reference proteome</keyword>
<evidence type="ECO:0000313" key="1">
    <source>
        <dbReference type="EMBL" id="KAI3785461.1"/>
    </source>
</evidence>
<dbReference type="EMBL" id="CM042031">
    <property type="protein sequence ID" value="KAI3785461.1"/>
    <property type="molecule type" value="Genomic_DNA"/>
</dbReference>
<organism evidence="1 2">
    <name type="scientific">Smallanthus sonchifolius</name>
    <dbReference type="NCBI Taxonomy" id="185202"/>
    <lineage>
        <taxon>Eukaryota</taxon>
        <taxon>Viridiplantae</taxon>
        <taxon>Streptophyta</taxon>
        <taxon>Embryophyta</taxon>
        <taxon>Tracheophyta</taxon>
        <taxon>Spermatophyta</taxon>
        <taxon>Magnoliopsida</taxon>
        <taxon>eudicotyledons</taxon>
        <taxon>Gunneridae</taxon>
        <taxon>Pentapetalae</taxon>
        <taxon>asterids</taxon>
        <taxon>campanulids</taxon>
        <taxon>Asterales</taxon>
        <taxon>Asteraceae</taxon>
        <taxon>Asteroideae</taxon>
        <taxon>Heliantheae alliance</taxon>
        <taxon>Millerieae</taxon>
        <taxon>Smallanthus</taxon>
    </lineage>
</organism>
<comment type="caution">
    <text evidence="1">The sequence shown here is derived from an EMBL/GenBank/DDBJ whole genome shotgun (WGS) entry which is preliminary data.</text>
</comment>
<name>A0ACB9GQW8_9ASTR</name>
<sequence length="443" mass="48483">MFGWIHITLAVASAGLFLLLFFLFQHFCRNPKPPQPVAGNLSVSRRETSSKTLFNWSDNPTLVTDAIENGWSRFAFTEYISSSSFRSNRFLLGSCAAGGDATGGDVDDVDISWEVCQGSADFMQKIRLNSWLKKVGKTTSSAMAAASVIKSALPLPGPALGNSSPFPQEAYFEITILSVYESENGSDINGKGRVNSGEDENIKLIQENGLNERGVYANVEESRDRSCTKDIVEGRNELVIMLSVGLSGGGSLPVKLPGSYPGSVGFNSDGSIYLDGIKLVNESNIERWERKDKVIGCGFDPSQKNVFFTIDSKLVHEINCKGEEFGTPLYPTLAANSDIMVLVNFGQSNFKYAPANLQRTQNPCFIGPMATSPSLGYEDSKELFSMGRLDSQWLNQSTTRNGPYLSNVNKGILPKDFDEASEGDLFEIVIERNSYKRSPNTPP</sequence>
<accession>A0ACB9GQW8</accession>
<reference evidence="2" key="1">
    <citation type="journal article" date="2022" name="Mol. Ecol. Resour.">
        <title>The genomes of chicory, endive, great burdock and yacon provide insights into Asteraceae palaeo-polyploidization history and plant inulin production.</title>
        <authorList>
            <person name="Fan W."/>
            <person name="Wang S."/>
            <person name="Wang H."/>
            <person name="Wang A."/>
            <person name="Jiang F."/>
            <person name="Liu H."/>
            <person name="Zhao H."/>
            <person name="Xu D."/>
            <person name="Zhang Y."/>
        </authorList>
    </citation>
    <scope>NUCLEOTIDE SEQUENCE [LARGE SCALE GENOMIC DNA]</scope>
    <source>
        <strain evidence="2">cv. Yunnan</strain>
    </source>
</reference>
<proteinExistence type="predicted"/>